<feature type="domain" description="HTH lysR-type" evidence="5">
    <location>
        <begin position="1"/>
        <end position="58"/>
    </location>
</feature>
<reference evidence="6" key="1">
    <citation type="submission" date="2021-12" db="EMBL/GenBank/DDBJ databases">
        <title>Enterovibrio ZSDZ35 sp. nov. and Enterovibrio ZSDZ42 sp. nov., isolated from coastal seawater in Qingdao.</title>
        <authorList>
            <person name="Zhang P."/>
        </authorList>
    </citation>
    <scope>NUCLEOTIDE SEQUENCE</scope>
    <source>
        <strain evidence="6">ZSDZ42</strain>
    </source>
</reference>
<keyword evidence="3" id="KW-0238">DNA-binding</keyword>
<dbReference type="Pfam" id="PF03466">
    <property type="entry name" value="LysR_substrate"/>
    <property type="match status" value="1"/>
</dbReference>
<accession>A0ABT5R346</accession>
<dbReference type="Proteomes" id="UP001149400">
    <property type="component" value="Unassembled WGS sequence"/>
</dbReference>
<keyword evidence="7" id="KW-1185">Reference proteome</keyword>
<name>A0ABT5R346_9GAMM</name>
<dbReference type="CDD" id="cd05466">
    <property type="entry name" value="PBP2_LTTR_substrate"/>
    <property type="match status" value="1"/>
</dbReference>
<dbReference type="Gene3D" id="3.40.190.10">
    <property type="entry name" value="Periplasmic binding protein-like II"/>
    <property type="match status" value="2"/>
</dbReference>
<comment type="caution">
    <text evidence="6">The sequence shown here is derived from an EMBL/GenBank/DDBJ whole genome shotgun (WGS) entry which is preliminary data.</text>
</comment>
<dbReference type="InterPro" id="IPR036390">
    <property type="entry name" value="WH_DNA-bd_sf"/>
</dbReference>
<dbReference type="SUPFAM" id="SSF46785">
    <property type="entry name" value="Winged helix' DNA-binding domain"/>
    <property type="match status" value="1"/>
</dbReference>
<dbReference type="PANTHER" id="PTHR30126:SF77">
    <property type="entry name" value="TRANSCRIPTIONAL REGULATORY PROTEIN"/>
    <property type="match status" value="1"/>
</dbReference>
<proteinExistence type="inferred from homology"/>
<protein>
    <submittedName>
        <fullName evidence="6">LysR family transcriptional regulator</fullName>
    </submittedName>
</protein>
<keyword evidence="2" id="KW-0805">Transcription regulation</keyword>
<evidence type="ECO:0000256" key="4">
    <source>
        <dbReference type="ARBA" id="ARBA00023163"/>
    </source>
</evidence>
<dbReference type="PANTHER" id="PTHR30126">
    <property type="entry name" value="HTH-TYPE TRANSCRIPTIONAL REGULATOR"/>
    <property type="match status" value="1"/>
</dbReference>
<evidence type="ECO:0000256" key="2">
    <source>
        <dbReference type="ARBA" id="ARBA00023015"/>
    </source>
</evidence>
<evidence type="ECO:0000256" key="1">
    <source>
        <dbReference type="ARBA" id="ARBA00009437"/>
    </source>
</evidence>
<dbReference type="Gene3D" id="1.10.10.10">
    <property type="entry name" value="Winged helix-like DNA-binding domain superfamily/Winged helix DNA-binding domain"/>
    <property type="match status" value="1"/>
</dbReference>
<dbReference type="SUPFAM" id="SSF53850">
    <property type="entry name" value="Periplasmic binding protein-like II"/>
    <property type="match status" value="1"/>
</dbReference>
<dbReference type="RefSeq" id="WP_274165273.1">
    <property type="nucleotide sequence ID" value="NZ_JAJUBC010000017.1"/>
</dbReference>
<dbReference type="PROSITE" id="PS50931">
    <property type="entry name" value="HTH_LYSR"/>
    <property type="match status" value="1"/>
</dbReference>
<dbReference type="InterPro" id="IPR005119">
    <property type="entry name" value="LysR_subst-bd"/>
</dbReference>
<dbReference type="InterPro" id="IPR036388">
    <property type="entry name" value="WH-like_DNA-bd_sf"/>
</dbReference>
<evidence type="ECO:0000256" key="3">
    <source>
        <dbReference type="ARBA" id="ARBA00023125"/>
    </source>
</evidence>
<keyword evidence="4" id="KW-0804">Transcription</keyword>
<dbReference type="Pfam" id="PF00126">
    <property type="entry name" value="HTH_1"/>
    <property type="match status" value="1"/>
</dbReference>
<gene>
    <name evidence="6" type="ORF">LRP50_15020</name>
</gene>
<dbReference type="PRINTS" id="PR00039">
    <property type="entry name" value="HTHLYSR"/>
</dbReference>
<dbReference type="InterPro" id="IPR000847">
    <property type="entry name" value="LysR_HTH_N"/>
</dbReference>
<evidence type="ECO:0000313" key="6">
    <source>
        <dbReference type="EMBL" id="MDD1794444.1"/>
    </source>
</evidence>
<evidence type="ECO:0000259" key="5">
    <source>
        <dbReference type="PROSITE" id="PS50931"/>
    </source>
</evidence>
<dbReference type="EMBL" id="JAJUBC010000017">
    <property type="protein sequence ID" value="MDD1794444.1"/>
    <property type="molecule type" value="Genomic_DNA"/>
</dbReference>
<sequence length="306" mass="33874">MNLKRIETFVIVATLRSFRKAAEQQFTTQPAISSRIAGLEKELGVTLFDRDASPISLTQKGRELLPFAEKMLMSAEQFQKRAENTALFTGTLRLGISETVVHTWLTEFLRRFNNKFPRLDIDITVDVTSNLRHDLLDRTLDLAFLMGPVSEPSVTNLPLCRYPLQWVANPNLALPEHALAAADLAKWPIITYARNTQPFGEIKQHFDHADTNNVRFFTSSSLSACLRMTVDGLGVATLPSTIAAPEIESGRLRAVSCEWAPSPLGFTASYLRAPFNSASDEAAKLAMEVASAHSHTLAHSLVHSPD</sequence>
<comment type="similarity">
    <text evidence="1">Belongs to the LysR transcriptional regulatory family.</text>
</comment>
<organism evidence="6 7">
    <name type="scientific">Enterovibrio gelatinilyticus</name>
    <dbReference type="NCBI Taxonomy" id="2899819"/>
    <lineage>
        <taxon>Bacteria</taxon>
        <taxon>Pseudomonadati</taxon>
        <taxon>Pseudomonadota</taxon>
        <taxon>Gammaproteobacteria</taxon>
        <taxon>Vibrionales</taxon>
        <taxon>Vibrionaceae</taxon>
        <taxon>Enterovibrio</taxon>
    </lineage>
</organism>
<evidence type="ECO:0000313" key="7">
    <source>
        <dbReference type="Proteomes" id="UP001149400"/>
    </source>
</evidence>